<name>A0A074KTX3_9BACT</name>
<dbReference type="Pfam" id="PF14054">
    <property type="entry name" value="DUF4249"/>
    <property type="match status" value="1"/>
</dbReference>
<gene>
    <name evidence="1" type="ORF">EL17_13890</name>
</gene>
<organism evidence="1 2">
    <name type="scientific">Anditalea andensis</name>
    <dbReference type="NCBI Taxonomy" id="1048983"/>
    <lineage>
        <taxon>Bacteria</taxon>
        <taxon>Pseudomonadati</taxon>
        <taxon>Bacteroidota</taxon>
        <taxon>Cytophagia</taxon>
        <taxon>Cytophagales</taxon>
        <taxon>Cytophagaceae</taxon>
        <taxon>Anditalea</taxon>
    </lineage>
</organism>
<accession>A0A074KTX3</accession>
<dbReference type="InterPro" id="IPR025345">
    <property type="entry name" value="DUF4249"/>
</dbReference>
<comment type="caution">
    <text evidence="1">The sequence shown here is derived from an EMBL/GenBank/DDBJ whole genome shotgun (WGS) entry which is preliminary data.</text>
</comment>
<protein>
    <recommendedName>
        <fullName evidence="3">DUF4249 domain-containing protein</fullName>
    </recommendedName>
</protein>
<dbReference type="AlphaFoldDB" id="A0A074KTX3"/>
<evidence type="ECO:0000313" key="1">
    <source>
        <dbReference type="EMBL" id="KEO73426.1"/>
    </source>
</evidence>
<dbReference type="Proteomes" id="UP000027821">
    <property type="component" value="Unassembled WGS sequence"/>
</dbReference>
<sequence length="297" mass="33750">MVTLVSCERFLEVELPGQEPRMVLNALLEPSDSLTVFLTKSKGVLEGRASNGEFELVEGANVYLKDQEGRIYPLEYINRSSPYETNAYYYLSGHEFLAGQTYEIIAEKEGFPTITSEQKLPDRIQLKSIDIINLGPVDGNGNNNELEITVKFDDPPGSNFYEISGSFFASDTVIIEGIPYVNNYFLDPSLIPVNPVYKKDYLMRPVLLFSDNLFNGSVSEMVFRTTIPRNVEFQFTIKFSHISESYYRFYDTADLQRSNRGDILSQPVLVYNNINNGMGIFKSRNTDQKVIKIRVGD</sequence>
<proteinExistence type="predicted"/>
<reference evidence="1 2" key="1">
    <citation type="submission" date="2014-04" db="EMBL/GenBank/DDBJ databases">
        <title>Characterization and application of a salt tolerant electro-active bacterium.</title>
        <authorList>
            <person name="Yang L."/>
            <person name="Wei S."/>
            <person name="Tay Q.X.M."/>
        </authorList>
    </citation>
    <scope>NUCLEOTIDE SEQUENCE [LARGE SCALE GENOMIC DNA]</scope>
    <source>
        <strain evidence="1 2">LY1</strain>
    </source>
</reference>
<evidence type="ECO:0000313" key="2">
    <source>
        <dbReference type="Proteomes" id="UP000027821"/>
    </source>
</evidence>
<evidence type="ECO:0008006" key="3">
    <source>
        <dbReference type="Google" id="ProtNLM"/>
    </source>
</evidence>
<dbReference type="STRING" id="1048983.EL17_13890"/>
<dbReference type="EMBL" id="JMIH01000022">
    <property type="protein sequence ID" value="KEO73426.1"/>
    <property type="molecule type" value="Genomic_DNA"/>
</dbReference>
<dbReference type="eggNOG" id="ENOG503377G">
    <property type="taxonomic scope" value="Bacteria"/>
</dbReference>
<keyword evidence="2" id="KW-1185">Reference proteome</keyword>